<reference evidence="3 4" key="1">
    <citation type="submission" date="2017-04" db="EMBL/GenBank/DDBJ databases">
        <authorList>
            <person name="Afonso C.L."/>
            <person name="Miller P.J."/>
            <person name="Scott M.A."/>
            <person name="Spackman E."/>
            <person name="Goraichik I."/>
            <person name="Dimitrov K.M."/>
            <person name="Suarez D.L."/>
            <person name="Swayne D.E."/>
        </authorList>
    </citation>
    <scope>NUCLEOTIDE SEQUENCE [LARGE SCALE GENOMIC DNA]</scope>
    <source>
        <strain evidence="3 4">DSM 43828</strain>
    </source>
</reference>
<accession>A0A1W2AEB8</accession>
<evidence type="ECO:0000313" key="3">
    <source>
        <dbReference type="EMBL" id="SMC59027.1"/>
    </source>
</evidence>
<dbReference type="PROSITE" id="PS51257">
    <property type="entry name" value="PROKAR_LIPOPROTEIN"/>
    <property type="match status" value="1"/>
</dbReference>
<dbReference type="Pfam" id="PF09362">
    <property type="entry name" value="DUF1996"/>
    <property type="match status" value="1"/>
</dbReference>
<feature type="signal peptide" evidence="1">
    <location>
        <begin position="1"/>
        <end position="22"/>
    </location>
</feature>
<feature type="domain" description="DUF1996" evidence="2">
    <location>
        <begin position="75"/>
        <end position="260"/>
    </location>
</feature>
<sequence>MPLRTTFITTLCALAAVTSACSSESGNSDYIDINQVSVRQPQPNVGTWQIDCGTNENEHRNADNVVAQPKLPAGAHHVHDYVGNVSTNAFSTNDTLEASATTCQFDDKSTYYWPVLRLVDEPGHDAHSPGGGIHGNHGRILRPHSVVIQFRGNAVSNVVAMPRFLRAITGNPVAVSQNGEHTARVQWTCSGDRTRVTNRYPRCGAGQQVVRIFDFPSCWDGLQTDSELHRSHLTFPNGDACRVGTFPVPQLHIEVSYAIPPGARYAIDSFPEEGRKPLTDHAMFIGVLPAPLMARVVECVNSRRTC</sequence>
<evidence type="ECO:0000313" key="4">
    <source>
        <dbReference type="Proteomes" id="UP000192674"/>
    </source>
</evidence>
<dbReference type="EMBL" id="FWXV01000001">
    <property type="protein sequence ID" value="SMC59027.1"/>
    <property type="molecule type" value="Genomic_DNA"/>
</dbReference>
<organism evidence="3 4">
    <name type="scientific">Kibdelosporangium aridum</name>
    <dbReference type="NCBI Taxonomy" id="2030"/>
    <lineage>
        <taxon>Bacteria</taxon>
        <taxon>Bacillati</taxon>
        <taxon>Actinomycetota</taxon>
        <taxon>Actinomycetes</taxon>
        <taxon>Pseudonocardiales</taxon>
        <taxon>Pseudonocardiaceae</taxon>
        <taxon>Kibdelosporangium</taxon>
    </lineage>
</organism>
<evidence type="ECO:0000259" key="2">
    <source>
        <dbReference type="Pfam" id="PF09362"/>
    </source>
</evidence>
<keyword evidence="1" id="KW-0732">Signal</keyword>
<name>A0A1W2AEB8_KIBAR</name>
<dbReference type="PANTHER" id="PTHR43662">
    <property type="match status" value="1"/>
</dbReference>
<gene>
    <name evidence="3" type="ORF">SAMN05661093_00746</name>
</gene>
<keyword evidence="4" id="KW-1185">Reference proteome</keyword>
<dbReference type="PANTHER" id="PTHR43662:SF3">
    <property type="entry name" value="DOMAIN PROTEIN, PUTATIVE (AFU_ORTHOLOGUE AFUA_6G11970)-RELATED"/>
    <property type="match status" value="1"/>
</dbReference>
<protein>
    <recommendedName>
        <fullName evidence="2">DUF1996 domain-containing protein</fullName>
    </recommendedName>
</protein>
<proteinExistence type="predicted"/>
<dbReference type="InterPro" id="IPR018535">
    <property type="entry name" value="DUF1996"/>
</dbReference>
<dbReference type="AlphaFoldDB" id="A0A1W2AEB8"/>
<dbReference type="Proteomes" id="UP000192674">
    <property type="component" value="Unassembled WGS sequence"/>
</dbReference>
<feature type="chain" id="PRO_5012145012" description="DUF1996 domain-containing protein" evidence="1">
    <location>
        <begin position="23"/>
        <end position="306"/>
    </location>
</feature>
<evidence type="ECO:0000256" key="1">
    <source>
        <dbReference type="SAM" id="SignalP"/>
    </source>
</evidence>